<evidence type="ECO:0000256" key="7">
    <source>
        <dbReference type="ARBA" id="ARBA00034754"/>
    </source>
</evidence>
<dbReference type="Pfam" id="PF06144">
    <property type="entry name" value="DNA_pol3_delta"/>
    <property type="match status" value="1"/>
</dbReference>
<dbReference type="Gene3D" id="1.10.8.60">
    <property type="match status" value="1"/>
</dbReference>
<dbReference type="STRING" id="1797532.A2729_01770"/>
<dbReference type="AlphaFoldDB" id="A0A1G1XYZ3"/>
<evidence type="ECO:0000256" key="3">
    <source>
        <dbReference type="ARBA" id="ARBA00022679"/>
    </source>
</evidence>
<sequence>MIFFLFGPDTFRSRQKLKEIKAKFIKEVDKSALNIETLGGQDLEPVAFKQAVFAVPFLAKKRLVIVENLLGSPRGQKKQKEILEILETDLPQETIIVFWEGGLTRPKTKKSRPAAGKSPGLFNFLKKEKLAQEFNLLNQNEVFRWAASEVKKRGGKINPDALKLLTDLVGDDLWQLNSEVDKLLAQARGKAVGLIEVSELVKTKLEEDIYKLTDALGQKNKSLATKLIGDQLKSGTNPVELLAKITWQFKNLLLVKEFSQKNGLGYAADRLSYQLGLHPFVVKKTLAQIKFFQPNQLKQLYRRLLEIDYKLKISQTDPEVLFDLLVIKS</sequence>
<dbReference type="SUPFAM" id="SSF52540">
    <property type="entry name" value="P-loop containing nucleoside triphosphate hydrolases"/>
    <property type="match status" value="1"/>
</dbReference>
<comment type="caution">
    <text evidence="11">The sequence shown here is derived from an EMBL/GenBank/DDBJ whole genome shotgun (WGS) entry which is preliminary data.</text>
</comment>
<dbReference type="PANTHER" id="PTHR34388">
    <property type="entry name" value="DNA POLYMERASE III SUBUNIT DELTA"/>
    <property type="match status" value="1"/>
</dbReference>
<comment type="similarity">
    <text evidence="7">Belongs to the DNA polymerase HolA subunit family.</text>
</comment>
<evidence type="ECO:0000313" key="12">
    <source>
        <dbReference type="Proteomes" id="UP000178930"/>
    </source>
</evidence>
<accession>A0A1G1XYZ3</accession>
<evidence type="ECO:0000256" key="5">
    <source>
        <dbReference type="ARBA" id="ARBA00022705"/>
    </source>
</evidence>
<evidence type="ECO:0000313" key="11">
    <source>
        <dbReference type="EMBL" id="OGY44537.1"/>
    </source>
</evidence>
<keyword evidence="3" id="KW-0808">Transferase</keyword>
<comment type="catalytic activity">
    <reaction evidence="8">
        <text>DNA(n) + a 2'-deoxyribonucleoside 5'-triphosphate = DNA(n+1) + diphosphate</text>
        <dbReference type="Rhea" id="RHEA:22508"/>
        <dbReference type="Rhea" id="RHEA-COMP:17339"/>
        <dbReference type="Rhea" id="RHEA-COMP:17340"/>
        <dbReference type="ChEBI" id="CHEBI:33019"/>
        <dbReference type="ChEBI" id="CHEBI:61560"/>
        <dbReference type="ChEBI" id="CHEBI:173112"/>
        <dbReference type="EC" id="2.7.7.7"/>
    </reaction>
</comment>
<keyword evidence="6" id="KW-0239">DNA-directed DNA polymerase</keyword>
<dbReference type="Proteomes" id="UP000178930">
    <property type="component" value="Unassembled WGS sequence"/>
</dbReference>
<dbReference type="NCBIfam" id="TIGR01128">
    <property type="entry name" value="holA"/>
    <property type="match status" value="1"/>
</dbReference>
<evidence type="ECO:0000259" key="10">
    <source>
        <dbReference type="Pfam" id="PF21694"/>
    </source>
</evidence>
<evidence type="ECO:0000256" key="2">
    <source>
        <dbReference type="ARBA" id="ARBA00017703"/>
    </source>
</evidence>
<dbReference type="InterPro" id="IPR048466">
    <property type="entry name" value="DNA_pol3_delta-like_C"/>
</dbReference>
<evidence type="ECO:0000256" key="6">
    <source>
        <dbReference type="ARBA" id="ARBA00022932"/>
    </source>
</evidence>
<gene>
    <name evidence="11" type="ORF">A2729_01770</name>
</gene>
<protein>
    <recommendedName>
        <fullName evidence="2">DNA polymerase III subunit delta</fullName>
        <ecNumber evidence="1">2.7.7.7</ecNumber>
    </recommendedName>
</protein>
<dbReference type="GO" id="GO:0006261">
    <property type="term" value="P:DNA-templated DNA replication"/>
    <property type="evidence" value="ECO:0007669"/>
    <property type="project" value="TreeGrafter"/>
</dbReference>
<dbReference type="InterPro" id="IPR008921">
    <property type="entry name" value="DNA_pol3_clamp-load_cplx_C"/>
</dbReference>
<keyword evidence="5" id="KW-0235">DNA replication</keyword>
<dbReference type="InterPro" id="IPR005790">
    <property type="entry name" value="DNA_polIII_delta"/>
</dbReference>
<dbReference type="EMBL" id="MHIB01000015">
    <property type="protein sequence ID" value="OGY44537.1"/>
    <property type="molecule type" value="Genomic_DNA"/>
</dbReference>
<keyword evidence="4" id="KW-0548">Nucleotidyltransferase</keyword>
<evidence type="ECO:0000256" key="1">
    <source>
        <dbReference type="ARBA" id="ARBA00012417"/>
    </source>
</evidence>
<dbReference type="EC" id="2.7.7.7" evidence="1"/>
<evidence type="ECO:0000256" key="4">
    <source>
        <dbReference type="ARBA" id="ARBA00022695"/>
    </source>
</evidence>
<dbReference type="GO" id="GO:0003677">
    <property type="term" value="F:DNA binding"/>
    <property type="evidence" value="ECO:0007669"/>
    <property type="project" value="InterPro"/>
</dbReference>
<feature type="domain" description="DNA polymerase III delta subunit-like C-terminal" evidence="10">
    <location>
        <begin position="206"/>
        <end position="328"/>
    </location>
</feature>
<feature type="domain" description="DNA polymerase III delta N-terminal" evidence="9">
    <location>
        <begin position="4"/>
        <end position="100"/>
    </location>
</feature>
<dbReference type="Pfam" id="PF21694">
    <property type="entry name" value="DNA_pol3_delta_C"/>
    <property type="match status" value="1"/>
</dbReference>
<dbReference type="Gene3D" id="1.20.272.10">
    <property type="match status" value="1"/>
</dbReference>
<dbReference type="Gene3D" id="3.40.50.300">
    <property type="entry name" value="P-loop containing nucleotide triphosphate hydrolases"/>
    <property type="match status" value="1"/>
</dbReference>
<reference evidence="11 12" key="1">
    <citation type="journal article" date="2016" name="Nat. Commun.">
        <title>Thousands of microbial genomes shed light on interconnected biogeochemical processes in an aquifer system.</title>
        <authorList>
            <person name="Anantharaman K."/>
            <person name="Brown C.T."/>
            <person name="Hug L.A."/>
            <person name="Sharon I."/>
            <person name="Castelle C.J."/>
            <person name="Probst A.J."/>
            <person name="Thomas B.C."/>
            <person name="Singh A."/>
            <person name="Wilkins M.J."/>
            <person name="Karaoz U."/>
            <person name="Brodie E.L."/>
            <person name="Williams K.H."/>
            <person name="Hubbard S.S."/>
            <person name="Banfield J.F."/>
        </authorList>
    </citation>
    <scope>NUCLEOTIDE SEQUENCE [LARGE SCALE GENOMIC DNA]</scope>
</reference>
<evidence type="ECO:0000259" key="9">
    <source>
        <dbReference type="Pfam" id="PF06144"/>
    </source>
</evidence>
<dbReference type="InterPro" id="IPR010372">
    <property type="entry name" value="DNA_pol3_delta_N"/>
</dbReference>
<dbReference type="GO" id="GO:0009360">
    <property type="term" value="C:DNA polymerase III complex"/>
    <property type="evidence" value="ECO:0007669"/>
    <property type="project" value="InterPro"/>
</dbReference>
<evidence type="ECO:0000256" key="8">
    <source>
        <dbReference type="ARBA" id="ARBA00049244"/>
    </source>
</evidence>
<dbReference type="SUPFAM" id="SSF48019">
    <property type="entry name" value="post-AAA+ oligomerization domain-like"/>
    <property type="match status" value="1"/>
</dbReference>
<dbReference type="GO" id="GO:0003887">
    <property type="term" value="F:DNA-directed DNA polymerase activity"/>
    <property type="evidence" value="ECO:0007669"/>
    <property type="project" value="UniProtKB-KW"/>
</dbReference>
<name>A0A1G1XYZ3_9BACT</name>
<dbReference type="InterPro" id="IPR027417">
    <property type="entry name" value="P-loop_NTPase"/>
</dbReference>
<proteinExistence type="inferred from homology"/>
<organism evidence="11 12">
    <name type="scientific">Candidatus Buchananbacteria bacterium RIFCSPHIGHO2_01_FULL_39_14</name>
    <dbReference type="NCBI Taxonomy" id="1797532"/>
    <lineage>
        <taxon>Bacteria</taxon>
        <taxon>Candidatus Buchananiibacteriota</taxon>
    </lineage>
</organism>
<dbReference type="PANTHER" id="PTHR34388:SF1">
    <property type="entry name" value="DNA POLYMERASE III SUBUNIT DELTA"/>
    <property type="match status" value="1"/>
</dbReference>